<keyword evidence="3" id="KW-1185">Reference proteome</keyword>
<dbReference type="EMBL" id="CP054143">
    <property type="protein sequence ID" value="QKJ66829.1"/>
    <property type="molecule type" value="Genomic_DNA"/>
</dbReference>
<reference evidence="2 3" key="1">
    <citation type="submission" date="2020-05" db="EMBL/GenBank/DDBJ databases">
        <title>Complete genome sequence of Deefgea sp. D17.</title>
        <authorList>
            <person name="Bae J.-W."/>
            <person name="Han J.E."/>
        </authorList>
    </citation>
    <scope>NUCLEOTIDE SEQUENCE [LARGE SCALE GENOMIC DNA]</scope>
    <source>
        <strain evidence="2 3">D17</strain>
    </source>
</reference>
<proteinExistence type="predicted"/>
<accession>A0A6M8SVY7</accession>
<name>A0A6M8SVY7_9NEIS</name>
<dbReference type="RefSeq" id="WP_173533333.1">
    <property type="nucleotide sequence ID" value="NZ_CP054143.1"/>
</dbReference>
<evidence type="ECO:0000313" key="3">
    <source>
        <dbReference type="Proteomes" id="UP000504844"/>
    </source>
</evidence>
<dbReference type="InterPro" id="IPR009057">
    <property type="entry name" value="Homeodomain-like_sf"/>
</dbReference>
<dbReference type="AlphaFoldDB" id="A0A6M8SVY7"/>
<evidence type="ECO:0000313" key="2">
    <source>
        <dbReference type="EMBL" id="QKJ66829.1"/>
    </source>
</evidence>
<evidence type="ECO:0008006" key="4">
    <source>
        <dbReference type="Google" id="ProtNLM"/>
    </source>
</evidence>
<dbReference type="Proteomes" id="UP000504844">
    <property type="component" value="Chromosome"/>
</dbReference>
<feature type="coiled-coil region" evidence="1">
    <location>
        <begin position="58"/>
        <end position="85"/>
    </location>
</feature>
<gene>
    <name evidence="2" type="ORF">HQN60_09015</name>
</gene>
<dbReference type="SUPFAM" id="SSF46689">
    <property type="entry name" value="Homeodomain-like"/>
    <property type="match status" value="1"/>
</dbReference>
<keyword evidence="1" id="KW-0175">Coiled coil</keyword>
<dbReference type="KEGG" id="dee:HQN60_09015"/>
<organism evidence="2 3">
    <name type="scientific">Deefgea piscis</name>
    <dbReference type="NCBI Taxonomy" id="2739061"/>
    <lineage>
        <taxon>Bacteria</taxon>
        <taxon>Pseudomonadati</taxon>
        <taxon>Pseudomonadota</taxon>
        <taxon>Betaproteobacteria</taxon>
        <taxon>Neisseriales</taxon>
        <taxon>Chitinibacteraceae</taxon>
        <taxon>Deefgea</taxon>
    </lineage>
</organism>
<protein>
    <recommendedName>
        <fullName evidence="4">Transposase</fullName>
    </recommendedName>
</protein>
<sequence length="92" mass="10999">MKNYYQNHFKVEALQYLRKVGSLTKTAHRFDVHISTLATWQRIGLEEFMKRELPLGNQLEVRKSTQELELRIQRLEQENTVLRQAAKLLFLL</sequence>
<evidence type="ECO:0000256" key="1">
    <source>
        <dbReference type="SAM" id="Coils"/>
    </source>
</evidence>